<organism evidence="1 2">
    <name type="scientific">Holtiella tumoricola</name>
    <dbReference type="NCBI Taxonomy" id="3018743"/>
    <lineage>
        <taxon>Bacteria</taxon>
        <taxon>Bacillati</taxon>
        <taxon>Bacillota</taxon>
        <taxon>Clostridia</taxon>
        <taxon>Lachnospirales</taxon>
        <taxon>Cellulosilyticaceae</taxon>
        <taxon>Holtiella</taxon>
    </lineage>
</organism>
<protein>
    <submittedName>
        <fullName evidence="1">Uncharacterized protein</fullName>
    </submittedName>
</protein>
<dbReference type="Proteomes" id="UP001169242">
    <property type="component" value="Unassembled WGS sequence"/>
</dbReference>
<dbReference type="RefSeq" id="WP_271011803.1">
    <property type="nucleotide sequence ID" value="NZ_JAQIFT010000033.1"/>
</dbReference>
<comment type="caution">
    <text evidence="1">The sequence shown here is derived from an EMBL/GenBank/DDBJ whole genome shotgun (WGS) entry which is preliminary data.</text>
</comment>
<proteinExistence type="predicted"/>
<dbReference type="AlphaFoldDB" id="A0AA42J0Q6"/>
<keyword evidence="2" id="KW-1185">Reference proteome</keyword>
<gene>
    <name evidence="1" type="ORF">PBV87_08005</name>
</gene>
<evidence type="ECO:0000313" key="2">
    <source>
        <dbReference type="Proteomes" id="UP001169242"/>
    </source>
</evidence>
<dbReference type="EMBL" id="JAQIFT010000033">
    <property type="protein sequence ID" value="MDA3731418.1"/>
    <property type="molecule type" value="Genomic_DNA"/>
</dbReference>
<reference evidence="1" key="1">
    <citation type="journal article" date="2023" name="Int. J. Syst. Evol. Microbiol.">
        <title>&lt;i&gt;Holtiella tumoricola&lt;/i&gt; gen. nov. sp. nov., isolated from a human clinical sample.</title>
        <authorList>
            <person name="Allen-Vercoe E."/>
            <person name="Daigneault M.C."/>
            <person name="Vancuren S.J."/>
            <person name="Cochrane K."/>
            <person name="O'Neal L.L."/>
            <person name="Sankaranarayanan K."/>
            <person name="Lawson P.A."/>
        </authorList>
    </citation>
    <scope>NUCLEOTIDE SEQUENCE</scope>
    <source>
        <strain evidence="1">CC70A</strain>
    </source>
</reference>
<accession>A0AA42J0Q6</accession>
<sequence length="208" mass="24269">MSRYFFYGTKLSEFEQMMMLVPNFKPRRKGVIVIGSTQILNEDISNQFADKTYKQLLESNFSKFNNRKLDQRLQKMMGGWEENCFLTPSHRHRFLRYYRETFSNQSCAALYLLSADEILWYRAYGHILTDEISVKNIPLQGISTDGYALYQTAKTITTGKKHIYINEIADDKLIGDFAFRAIIVGILIARYGHEILNFGQEKKSLCIK</sequence>
<name>A0AA42J0Q6_9FIRM</name>
<evidence type="ECO:0000313" key="1">
    <source>
        <dbReference type="EMBL" id="MDA3731418.1"/>
    </source>
</evidence>